<dbReference type="EMBL" id="BEXD01003914">
    <property type="protein sequence ID" value="GBC03883.1"/>
    <property type="molecule type" value="Genomic_DNA"/>
</dbReference>
<gene>
    <name evidence="1" type="ORF">RclHR1_05390005</name>
</gene>
<protein>
    <submittedName>
        <fullName evidence="1">Uncharacterized protein</fullName>
    </submittedName>
</protein>
<organism evidence="1 2">
    <name type="scientific">Rhizophagus clarus</name>
    <dbReference type="NCBI Taxonomy" id="94130"/>
    <lineage>
        <taxon>Eukaryota</taxon>
        <taxon>Fungi</taxon>
        <taxon>Fungi incertae sedis</taxon>
        <taxon>Mucoromycota</taxon>
        <taxon>Glomeromycotina</taxon>
        <taxon>Glomeromycetes</taxon>
        <taxon>Glomerales</taxon>
        <taxon>Glomeraceae</taxon>
        <taxon>Rhizophagus</taxon>
    </lineage>
</organism>
<accession>A0A2Z6RSR7</accession>
<sequence>MNALKEFTLNMDGLSNSNGTNVTIGMFYETFFNFIKLAENTLKNRKDNIITKSLPFELEESFTCFLEAF</sequence>
<dbReference type="AlphaFoldDB" id="A0A2Z6RSR7"/>
<comment type="caution">
    <text evidence="1">The sequence shown here is derived from an EMBL/GenBank/DDBJ whole genome shotgun (WGS) entry which is preliminary data.</text>
</comment>
<evidence type="ECO:0000313" key="1">
    <source>
        <dbReference type="EMBL" id="GBC03883.1"/>
    </source>
</evidence>
<reference evidence="1 2" key="1">
    <citation type="submission" date="2017-11" db="EMBL/GenBank/DDBJ databases">
        <title>The genome of Rhizophagus clarus HR1 reveals common genetic basis of auxotrophy among arbuscular mycorrhizal fungi.</title>
        <authorList>
            <person name="Kobayashi Y."/>
        </authorList>
    </citation>
    <scope>NUCLEOTIDE SEQUENCE [LARGE SCALE GENOMIC DNA]</scope>
    <source>
        <strain evidence="1 2">HR1</strain>
    </source>
</reference>
<proteinExistence type="predicted"/>
<dbReference type="Proteomes" id="UP000247702">
    <property type="component" value="Unassembled WGS sequence"/>
</dbReference>
<evidence type="ECO:0000313" key="2">
    <source>
        <dbReference type="Proteomes" id="UP000247702"/>
    </source>
</evidence>
<keyword evidence="2" id="KW-1185">Reference proteome</keyword>
<name>A0A2Z6RSR7_9GLOM</name>